<evidence type="ECO:0000256" key="2">
    <source>
        <dbReference type="ARBA" id="ARBA00022448"/>
    </source>
</evidence>
<dbReference type="InterPro" id="IPR003148">
    <property type="entry name" value="RCK_N"/>
</dbReference>
<feature type="transmembrane region" description="Helical" evidence="10">
    <location>
        <begin position="6"/>
        <end position="24"/>
    </location>
</feature>
<keyword evidence="2" id="KW-0813">Transport</keyword>
<feature type="transmembrane region" description="Helical" evidence="10">
    <location>
        <begin position="31"/>
        <end position="51"/>
    </location>
</feature>
<dbReference type="STRING" id="280332.CQ12_00575"/>
<dbReference type="SUPFAM" id="SSF51735">
    <property type="entry name" value="NAD(P)-binding Rossmann-fold domains"/>
    <property type="match status" value="1"/>
</dbReference>
<dbReference type="PANTHER" id="PTHR46157">
    <property type="entry name" value="K(+) EFFLUX ANTIPORTER 3, CHLOROPLASTIC"/>
    <property type="match status" value="1"/>
</dbReference>
<dbReference type="PANTHER" id="PTHR46157:SF4">
    <property type="entry name" value="K(+) EFFLUX ANTIPORTER 3, CHLOROPLASTIC"/>
    <property type="match status" value="1"/>
</dbReference>
<keyword evidence="9 10" id="KW-0472">Membrane</keyword>
<dbReference type="EMBL" id="LLXZ01000102">
    <property type="protein sequence ID" value="KRR07318.1"/>
    <property type="molecule type" value="Genomic_DNA"/>
</dbReference>
<comment type="caution">
    <text evidence="12">The sequence shown here is derived from an EMBL/GenBank/DDBJ whole genome shotgun (WGS) entry which is preliminary data.</text>
</comment>
<keyword evidence="3" id="KW-0050">Antiport</keyword>
<keyword evidence="8" id="KW-0406">Ion transport</keyword>
<accession>A0A0R3LQK2</accession>
<evidence type="ECO:0000256" key="3">
    <source>
        <dbReference type="ARBA" id="ARBA00022449"/>
    </source>
</evidence>
<dbReference type="AlphaFoldDB" id="A0A0R3LQK2"/>
<dbReference type="OrthoDB" id="9781411at2"/>
<feature type="transmembrane region" description="Helical" evidence="10">
    <location>
        <begin position="323"/>
        <end position="343"/>
    </location>
</feature>
<evidence type="ECO:0000256" key="1">
    <source>
        <dbReference type="ARBA" id="ARBA00004141"/>
    </source>
</evidence>
<comment type="subcellular location">
    <subcellularLocation>
        <location evidence="1">Membrane</location>
        <topology evidence="1">Multi-pass membrane protein</topology>
    </subcellularLocation>
</comment>
<dbReference type="InterPro" id="IPR038770">
    <property type="entry name" value="Na+/solute_symporter_sf"/>
</dbReference>
<feature type="transmembrane region" description="Helical" evidence="10">
    <location>
        <begin position="147"/>
        <end position="169"/>
    </location>
</feature>
<dbReference type="GO" id="GO:0005886">
    <property type="term" value="C:plasma membrane"/>
    <property type="evidence" value="ECO:0007669"/>
    <property type="project" value="TreeGrafter"/>
</dbReference>
<evidence type="ECO:0000256" key="5">
    <source>
        <dbReference type="ARBA" id="ARBA00022692"/>
    </source>
</evidence>
<feature type="transmembrane region" description="Helical" evidence="10">
    <location>
        <begin position="57"/>
        <end position="74"/>
    </location>
</feature>
<protein>
    <submittedName>
        <fullName evidence="12">Potassium:proton antiporter</fullName>
    </submittedName>
</protein>
<proteinExistence type="predicted"/>
<dbReference type="InterPro" id="IPR036291">
    <property type="entry name" value="NAD(P)-bd_dom_sf"/>
</dbReference>
<keyword evidence="7 10" id="KW-1133">Transmembrane helix</keyword>
<keyword evidence="6" id="KW-0630">Potassium</keyword>
<gene>
    <name evidence="12" type="ORF">CQ12_00575</name>
</gene>
<feature type="transmembrane region" description="Helical" evidence="10">
    <location>
        <begin position="288"/>
        <end position="311"/>
    </location>
</feature>
<feature type="domain" description="RCK N-terminal" evidence="11">
    <location>
        <begin position="408"/>
        <end position="524"/>
    </location>
</feature>
<evidence type="ECO:0000256" key="8">
    <source>
        <dbReference type="ARBA" id="ARBA00023065"/>
    </source>
</evidence>
<reference evidence="12 13" key="1">
    <citation type="submission" date="2014-03" db="EMBL/GenBank/DDBJ databases">
        <title>Bradyrhizobium valentinum sp. nov., isolated from effective nodules of Lupinus mariae-josephae, a lupine endemic of basic-lime soils in Eastern Spain.</title>
        <authorList>
            <person name="Duran D."/>
            <person name="Rey L."/>
            <person name="Navarro A."/>
            <person name="Busquets A."/>
            <person name="Imperial J."/>
            <person name="Ruiz-Argueso T."/>
        </authorList>
    </citation>
    <scope>NUCLEOTIDE SEQUENCE [LARGE SCALE GENOMIC DNA]</scope>
    <source>
        <strain evidence="12 13">PAC68</strain>
    </source>
</reference>
<feature type="transmembrane region" description="Helical" evidence="10">
    <location>
        <begin position="355"/>
        <end position="374"/>
    </location>
</feature>
<dbReference type="GO" id="GO:0015297">
    <property type="term" value="F:antiporter activity"/>
    <property type="evidence" value="ECO:0007669"/>
    <property type="project" value="UniProtKB-KW"/>
</dbReference>
<dbReference type="RefSeq" id="WP_057836335.1">
    <property type="nucleotide sequence ID" value="NZ_LLXZ01000102.1"/>
</dbReference>
<dbReference type="Gene3D" id="1.20.1530.20">
    <property type="match status" value="1"/>
</dbReference>
<dbReference type="GO" id="GO:0006813">
    <property type="term" value="P:potassium ion transport"/>
    <property type="evidence" value="ECO:0007669"/>
    <property type="project" value="UniProtKB-KW"/>
</dbReference>
<dbReference type="InterPro" id="IPR006153">
    <property type="entry name" value="Cation/H_exchanger_TM"/>
</dbReference>
<feature type="transmembrane region" description="Helical" evidence="10">
    <location>
        <begin position="181"/>
        <end position="202"/>
    </location>
</feature>
<dbReference type="Proteomes" id="UP000050863">
    <property type="component" value="Unassembled WGS sequence"/>
</dbReference>
<feature type="transmembrane region" description="Helical" evidence="10">
    <location>
        <begin position="86"/>
        <end position="108"/>
    </location>
</feature>
<dbReference type="GO" id="GO:1902600">
    <property type="term" value="P:proton transmembrane transport"/>
    <property type="evidence" value="ECO:0007669"/>
    <property type="project" value="InterPro"/>
</dbReference>
<feature type="transmembrane region" description="Helical" evidence="10">
    <location>
        <begin position="214"/>
        <end position="236"/>
    </location>
</feature>
<evidence type="ECO:0000256" key="4">
    <source>
        <dbReference type="ARBA" id="ARBA00022538"/>
    </source>
</evidence>
<keyword evidence="4" id="KW-0633">Potassium transport</keyword>
<evidence type="ECO:0000256" key="7">
    <source>
        <dbReference type="ARBA" id="ARBA00022989"/>
    </source>
</evidence>
<evidence type="ECO:0000313" key="13">
    <source>
        <dbReference type="Proteomes" id="UP000050863"/>
    </source>
</evidence>
<organism evidence="12 13">
    <name type="scientific">Bradyrhizobium jicamae</name>
    <dbReference type="NCBI Taxonomy" id="280332"/>
    <lineage>
        <taxon>Bacteria</taxon>
        <taxon>Pseudomonadati</taxon>
        <taxon>Pseudomonadota</taxon>
        <taxon>Alphaproteobacteria</taxon>
        <taxon>Hyphomicrobiales</taxon>
        <taxon>Nitrobacteraceae</taxon>
        <taxon>Bradyrhizobium</taxon>
    </lineage>
</organism>
<evidence type="ECO:0000256" key="6">
    <source>
        <dbReference type="ARBA" id="ARBA00022958"/>
    </source>
</evidence>
<dbReference type="PROSITE" id="PS51201">
    <property type="entry name" value="RCK_N"/>
    <property type="match status" value="1"/>
</dbReference>
<dbReference type="Pfam" id="PF00999">
    <property type="entry name" value="Na_H_Exchanger"/>
    <property type="match status" value="1"/>
</dbReference>
<dbReference type="Gene3D" id="3.40.50.720">
    <property type="entry name" value="NAD(P)-binding Rossmann-like Domain"/>
    <property type="match status" value="1"/>
</dbReference>
<keyword evidence="13" id="KW-1185">Reference proteome</keyword>
<evidence type="ECO:0000259" key="11">
    <source>
        <dbReference type="PROSITE" id="PS51201"/>
    </source>
</evidence>
<sequence length="570" mass="59760">MADDLLIKTLVVILASVCAISLVARLRFPAAGGYLLAGLVIGPHGLQLIAASNEARFLAELGIILLMFMVGLEFSLSAMIAARRDVFGAGSLQVGFTVIIVTGIAALSGVSLSGAVMLGGAVAMSSTAITLKQLVDQGEVSSQQGRLVLGILLFQDLAVLPFLVVLGGWQLGGGPEPLGALRQLATATIALGAAAIVCKPVFRTWLTWVAQTNSADLFLLTALLLALGTAFVGHVAGLSGPIGAFLAGMVVGESDFRHQVEDDIRPFRDILLGLFFVTVGMEVDPSTIVVAPISVLAWIAVCVLGKAFVMIQVGAIMRWPAPIAARAALILAHGGEAGLLLLTQAMRVNALEASVGQPALLALAVSMAFGPMLIQASSRFAELARGASHHLKARAEEAAIREESRDLSDHVILCGCGRVGRPVALVLEAAKAPYLAIESDLMRFRRAKKSGHKVVFGDAGRKRVMEAAGVARARLVVVTFDRRHLIEHILHFVRQQNPAASSIVSATDDQELSSLRRAGVSTVFPENIAAGLALADQVLLVCGFSQDDAASIVTAARAELHPELRGHVGR</sequence>
<name>A0A0R3LQK2_9BRAD</name>
<dbReference type="Pfam" id="PF02254">
    <property type="entry name" value="TrkA_N"/>
    <property type="match status" value="1"/>
</dbReference>
<keyword evidence="5 10" id="KW-0812">Transmembrane</keyword>
<evidence type="ECO:0000313" key="12">
    <source>
        <dbReference type="EMBL" id="KRR07318.1"/>
    </source>
</evidence>
<evidence type="ECO:0000256" key="9">
    <source>
        <dbReference type="ARBA" id="ARBA00023136"/>
    </source>
</evidence>
<evidence type="ECO:0000256" key="10">
    <source>
        <dbReference type="SAM" id="Phobius"/>
    </source>
</evidence>